<feature type="domain" description="Fungal lipase-type" evidence="2">
    <location>
        <begin position="725"/>
        <end position="824"/>
    </location>
</feature>
<feature type="compositionally biased region" description="Basic and acidic residues" evidence="1">
    <location>
        <begin position="217"/>
        <end position="226"/>
    </location>
</feature>
<keyword evidence="4" id="KW-1185">Reference proteome</keyword>
<organism evidence="3 4">
    <name type="scientific">Bodo saltans</name>
    <name type="common">Flagellated protozoan</name>
    <dbReference type="NCBI Taxonomy" id="75058"/>
    <lineage>
        <taxon>Eukaryota</taxon>
        <taxon>Discoba</taxon>
        <taxon>Euglenozoa</taxon>
        <taxon>Kinetoplastea</taxon>
        <taxon>Metakinetoplastina</taxon>
        <taxon>Eubodonida</taxon>
        <taxon>Bodonidae</taxon>
        <taxon>Bodo</taxon>
    </lineage>
</organism>
<feature type="region of interest" description="Disordered" evidence="1">
    <location>
        <begin position="148"/>
        <end position="272"/>
    </location>
</feature>
<feature type="compositionally biased region" description="Polar residues" evidence="1">
    <location>
        <begin position="1485"/>
        <end position="1500"/>
    </location>
</feature>
<dbReference type="SUPFAM" id="SSF53474">
    <property type="entry name" value="alpha/beta-Hydrolases"/>
    <property type="match status" value="1"/>
</dbReference>
<dbReference type="EMBL" id="CYKH01000236">
    <property type="protein sequence ID" value="CUI12365.1"/>
    <property type="molecule type" value="Genomic_DNA"/>
</dbReference>
<sequence>MKRGSNASVGSRGQTPQPAVSGGNKPVNVPIDLEAFKGCNSVQMLHALQLEKKREYAQLSAIHAVAKSRVHGAGIEALTNAASVSGGTLGAIGKLREALATSSSDMAVASAHQVAEHETSKASMALRLQTVISHQVVAAVHHDILEKRMGSPSSPASPQSPPSSPHHRSSPPLPRAQSPPITERQRELQKQAWKRIGYGQNPNISTVPPSPLRRDRKKQDNDHRDASQSPTTTSPLLRLASPSGKMGESNTSFYQRSSSFSSSVGSPLRGASRGSARFFEGSFAGSSRRSPSNRRSFFRDMPTAEDVQAAYDATKKRLAKEPLRRATGLVQPISSRPQQHLFSLRTSLHQLDQERDVQYATRRTTVAQELDAALHNSVLACRIATEVSHLDTPLQKVYNAALPYFQAPQLSDVDETDEARMRLRAYGCEGILRWAALSFDHLPRGSVTVAVASDAVCQGYVEFPGTGRAGAALFTPVVLGSSGEKMEHDALHTMCLEGMLGLEYIGRIVLEFHGPQLLEREHLCFTESMVRLSIARDWFEECFHSIVRELKQLRTQKKRRATGLGGTATLRQSHDSLKQEASGTHALVNVPISAAVSAFVANSMDVMIATLLEQRGGMRTGNVFRSWLELGRASLDQKHLRNSIVSEFHMVSLAKLAKHRRAEAFAHRLRAQTLRSVWHTFFVACQRRKQNRHVVCIRSMDELQQGNKGRKEVMAATAAKDQATRLVASLTQFARAQLRSQPSSVSANERALPITLTGHSSGGAVALLAACMINANNDSCLSVRRVVTFGAPKVFVEDATAVMQSLNLVHLSVALEKDPAVHQPWTFDASGTGCFVGLERPATADVASPPGSAVSKQAPTSSMAVRSVRPCPWSELAVTPSAAKVHWLVHHALDTYVKAFAGDAYAAIRRVAVPHSPHEGKEGSKTKKAEEVDAAQREDALEFEGQVLHPNPVRGASHGFSPAAMRCLQHIVTRYGVGNQQRMPRDLLLAVLGSTTPMKRFSIHLHAERVPVGHGGRIDQASYIMWLWHETVLEPQFLSSFMLAFHYEFNGKDFFPRQKALITPPPPPKVFPVSALCQTDGELTFTTLGRTAVHSLFRTYSRVFSPSPLEARIGPDVPLMSRFCVEQVMSLGRWAHRCSPIDAVDCVYQWVVQDHQAEFTGKRSKTSVHDRLSSTGKSGRVDDITQPCLLSYAGELTESGFQRFMQLFVRLFGLTPLQNALWALGYSRQWEVIVSQVTNIECDIHWAYGPCKCLAMAAERRVVNTEEESYLRKEISVLAADIAARNRSGGGGAAAHRASNITLSIPAVCDAMSNSTTTSARLSPTTAQQLGVTAAVSPSSNKSPQTNKAIEDSHRASPAAHRLDGSSRQFPQETTAWDLSEIPAPHRTDGALEHTLVEVSQWSAPDFVAPQPNNSEVQQRTQFSAGLYRSEADIGVQWVSTGNGKRLQRESRKMARTFVNELRSRSGTSVGSKPKRRPTSEQRQELSSSLRNPSMNTLGGLSTMYGPMNTLRIINPSQRKVMHLPPLRNVLLEDDSTPSDPTLGAEQSAPAA</sequence>
<protein>
    <submittedName>
        <fullName evidence="3">Lipase, putative</fullName>
    </submittedName>
</protein>
<feature type="compositionally biased region" description="Low complexity" evidence="1">
    <location>
        <begin position="249"/>
        <end position="266"/>
    </location>
</feature>
<evidence type="ECO:0000256" key="1">
    <source>
        <dbReference type="SAM" id="MobiDB-lite"/>
    </source>
</evidence>
<dbReference type="Proteomes" id="UP000051952">
    <property type="component" value="Unassembled WGS sequence"/>
</dbReference>
<evidence type="ECO:0000313" key="4">
    <source>
        <dbReference type="Proteomes" id="UP000051952"/>
    </source>
</evidence>
<feature type="compositionally biased region" description="Polar residues" evidence="1">
    <location>
        <begin position="1317"/>
        <end position="1348"/>
    </location>
</feature>
<feature type="region of interest" description="Disordered" evidence="1">
    <location>
        <begin position="1526"/>
        <end position="1552"/>
    </location>
</feature>
<dbReference type="GO" id="GO:0006629">
    <property type="term" value="P:lipid metabolic process"/>
    <property type="evidence" value="ECO:0007669"/>
    <property type="project" value="InterPro"/>
</dbReference>
<feature type="compositionally biased region" description="Polar residues" evidence="1">
    <location>
        <begin position="1"/>
        <end position="18"/>
    </location>
</feature>
<feature type="region of interest" description="Disordered" evidence="1">
    <location>
        <begin position="1461"/>
        <end position="1503"/>
    </location>
</feature>
<evidence type="ECO:0000313" key="3">
    <source>
        <dbReference type="EMBL" id="CUI12365.1"/>
    </source>
</evidence>
<dbReference type="Gene3D" id="3.40.50.1820">
    <property type="entry name" value="alpha/beta hydrolase"/>
    <property type="match status" value="1"/>
</dbReference>
<dbReference type="Pfam" id="PF01764">
    <property type="entry name" value="Lipase_3"/>
    <property type="match status" value="1"/>
</dbReference>
<feature type="compositionally biased region" description="Basic and acidic residues" evidence="1">
    <location>
        <begin position="1349"/>
        <end position="1365"/>
    </location>
</feature>
<dbReference type="InterPro" id="IPR029058">
    <property type="entry name" value="AB_hydrolase_fold"/>
</dbReference>
<feature type="region of interest" description="Disordered" evidence="1">
    <location>
        <begin position="1317"/>
        <end position="1370"/>
    </location>
</feature>
<dbReference type="InterPro" id="IPR002921">
    <property type="entry name" value="Fungal_lipase-type"/>
</dbReference>
<accession>A0A0S4KJZ8</accession>
<reference evidence="4" key="1">
    <citation type="submission" date="2015-09" db="EMBL/GenBank/DDBJ databases">
        <authorList>
            <consortium name="Pathogen Informatics"/>
        </authorList>
    </citation>
    <scope>NUCLEOTIDE SEQUENCE [LARGE SCALE GENOMIC DNA]</scope>
    <source>
        <strain evidence="4">Lake Konstanz</strain>
    </source>
</reference>
<feature type="region of interest" description="Disordered" evidence="1">
    <location>
        <begin position="1"/>
        <end position="26"/>
    </location>
</feature>
<dbReference type="VEuPathDB" id="TriTrypDB:BSAL_58785"/>
<evidence type="ECO:0000259" key="2">
    <source>
        <dbReference type="Pfam" id="PF01764"/>
    </source>
</evidence>
<proteinExistence type="predicted"/>
<gene>
    <name evidence="3" type="ORF">BSAL_58785</name>
</gene>
<name>A0A0S4KJZ8_BODSA</name>